<dbReference type="Pfam" id="PF04466">
    <property type="entry name" value="Terminase_3"/>
    <property type="match status" value="1"/>
</dbReference>
<dbReference type="AlphaFoldDB" id="A0A4Y6UL98"/>
<dbReference type="OrthoDB" id="479677at2"/>
<dbReference type="EMBL" id="CP038141">
    <property type="protein sequence ID" value="QDH17418.1"/>
    <property type="molecule type" value="Genomic_DNA"/>
</dbReference>
<evidence type="ECO:0000259" key="2">
    <source>
        <dbReference type="Pfam" id="PF17288"/>
    </source>
</evidence>
<evidence type="ECO:0000313" key="4">
    <source>
        <dbReference type="Proteomes" id="UP000316313"/>
    </source>
</evidence>
<dbReference type="InterPro" id="IPR052380">
    <property type="entry name" value="Viral_DNA_packaging_terminase"/>
</dbReference>
<evidence type="ECO:0000313" key="3">
    <source>
        <dbReference type="EMBL" id="QDH17418.1"/>
    </source>
</evidence>
<dbReference type="Gene3D" id="3.40.50.300">
    <property type="entry name" value="P-loop containing nucleotide triphosphate hydrolases"/>
    <property type="match status" value="1"/>
</dbReference>
<dbReference type="InterPro" id="IPR027417">
    <property type="entry name" value="P-loop_NTPase"/>
</dbReference>
<evidence type="ECO:0000259" key="1">
    <source>
        <dbReference type="Pfam" id="PF04466"/>
    </source>
</evidence>
<dbReference type="PANTHER" id="PTHR39184:SF1">
    <property type="entry name" value="PBSX PHAGE TERMINASE LARGE SUBUNIT"/>
    <property type="match status" value="1"/>
</dbReference>
<dbReference type="RefSeq" id="WP_141461347.1">
    <property type="nucleotide sequence ID" value="NZ_CP038141.1"/>
</dbReference>
<dbReference type="Pfam" id="PF17288">
    <property type="entry name" value="Terminase_3C"/>
    <property type="match status" value="1"/>
</dbReference>
<dbReference type="KEGG" id="ssam:E3D00_07455"/>
<keyword evidence="4" id="KW-1185">Reference proteome</keyword>
<dbReference type="Gene3D" id="3.30.420.280">
    <property type="match status" value="1"/>
</dbReference>
<dbReference type="InterPro" id="IPR035412">
    <property type="entry name" value="Terminase_L_N"/>
</dbReference>
<organism evidence="3 4">
    <name type="scientific">Swingsia samuiensis</name>
    <dbReference type="NCBI Taxonomy" id="1293412"/>
    <lineage>
        <taxon>Bacteria</taxon>
        <taxon>Pseudomonadati</taxon>
        <taxon>Pseudomonadota</taxon>
        <taxon>Alphaproteobacteria</taxon>
        <taxon>Acetobacterales</taxon>
        <taxon>Acetobacteraceae</taxon>
        <taxon>Swingsia</taxon>
    </lineage>
</organism>
<dbReference type="NCBIfam" id="TIGR01547">
    <property type="entry name" value="phage_term_2"/>
    <property type="match status" value="1"/>
</dbReference>
<gene>
    <name evidence="3" type="ORF">E3D00_07455</name>
</gene>
<accession>A0A4Y6UL98</accession>
<feature type="domain" description="Phage terminase large subunit C-terminal" evidence="2">
    <location>
        <begin position="243"/>
        <end position="385"/>
    </location>
</feature>
<sequence length="407" mass="47236">MTNQILIDIPPVFGDFEQYYRYRIWYGGRGSSKSWTVARVLVALAVSKPIRVLCCREFQNSIADSSKKLLADQIDELGLSRWFDITDTSIRSSVGSEFLFKGLARNAQGIKSTEGIDICWVEEAQTTSAHSLELLVPTIRKAGSEIWFTYNPENDDDPVHKLMLSLQDDAKALVRKVNWQDNPWFPAELNDERLRLLKSDPEKYDHIWEGECRTISEAVIFKNRVVVEEFETPYDARFYFGADWGFSQDPTALVRCFISDDILYIDYEAFGHGVEMDELPELFDRIQGSRDWPILADSSRPETISYMANRFRFRISAVDKWPGSVEDGVERLKAFTKIVVHPRCVNLAKEFRMYSYVVDKRSGDILPKIEDKWNHGIDALRYALNPIIRNKRRRPDFSRYSPNRVLR</sequence>
<proteinExistence type="predicted"/>
<dbReference type="InterPro" id="IPR035413">
    <property type="entry name" value="Terminase_L_C"/>
</dbReference>
<protein>
    <submittedName>
        <fullName evidence="3">PBSX family phage terminase large subunit</fullName>
    </submittedName>
</protein>
<reference evidence="3 4" key="1">
    <citation type="submission" date="2019-03" db="EMBL/GenBank/DDBJ databases">
        <title>The complete genome sequence of Swingsia samuiensis NBRC107927(T).</title>
        <authorList>
            <person name="Chua K.-O."/>
            <person name="Chan K.-G."/>
            <person name="See-Too W.-S."/>
        </authorList>
    </citation>
    <scope>NUCLEOTIDE SEQUENCE [LARGE SCALE GENOMIC DNA]</scope>
    <source>
        <strain evidence="3 4">AH83</strain>
    </source>
</reference>
<dbReference type="Proteomes" id="UP000316313">
    <property type="component" value="Chromosome"/>
</dbReference>
<name>A0A4Y6UL98_9PROT</name>
<dbReference type="InterPro" id="IPR006437">
    <property type="entry name" value="Phage_terminase_lsu"/>
</dbReference>
<feature type="domain" description="Phage terminase large subunit N-terminal" evidence="1">
    <location>
        <begin position="21"/>
        <end position="211"/>
    </location>
</feature>
<dbReference type="PANTHER" id="PTHR39184">
    <property type="match status" value="1"/>
</dbReference>